<dbReference type="HOGENOM" id="CLU_2424203_0_0_9"/>
<dbReference type="OrthoDB" id="2086222at2"/>
<evidence type="ECO:0000313" key="2">
    <source>
        <dbReference type="Proteomes" id="UP000005876"/>
    </source>
</evidence>
<name>G7VQM7_PAETH</name>
<reference key="2">
    <citation type="submission" date="2011-11" db="EMBL/GenBank/DDBJ databases">
        <authorList>
            <person name="Shin S.H."/>
            <person name="Kim S."/>
            <person name="Kim J.Y."/>
        </authorList>
    </citation>
    <scope>NUCLEOTIDE SEQUENCE</scope>
    <source>
        <strain>HPL-003</strain>
    </source>
</reference>
<gene>
    <name evidence="1" type="ordered locus">HPL003_22460</name>
</gene>
<proteinExistence type="predicted"/>
<dbReference type="STRING" id="985665.HPL003_22460"/>
<dbReference type="Proteomes" id="UP000005876">
    <property type="component" value="Chromosome"/>
</dbReference>
<evidence type="ECO:0000313" key="1">
    <source>
        <dbReference type="EMBL" id="AET61216.1"/>
    </source>
</evidence>
<accession>G7VQM7</accession>
<dbReference type="KEGG" id="pta:HPL003_22460"/>
<reference evidence="2" key="1">
    <citation type="submission" date="2011-11" db="EMBL/GenBank/DDBJ databases">
        <title>Complete sequence of Paenibacillus terrae HPL-003.</title>
        <authorList>
            <person name="Shin S.H."/>
            <person name="Kim S."/>
            <person name="Kim J.Y."/>
        </authorList>
    </citation>
    <scope>NUCLEOTIDE SEQUENCE [LARGE SCALE GENOMIC DNA]</scope>
    <source>
        <strain evidence="2">HPL-003</strain>
    </source>
</reference>
<dbReference type="RefSeq" id="WP_014281911.1">
    <property type="nucleotide sequence ID" value="NC_016641.1"/>
</dbReference>
<dbReference type="AlphaFoldDB" id="G7VQM7"/>
<reference evidence="1 2" key="3">
    <citation type="journal article" date="2012" name="J. Bacteriol.">
        <title>Genome Sequence of Paenibacillus terrae HPL-003, a Xylanase-Producing Bacterium Isolated from Soil Found in Forest Residue.</title>
        <authorList>
            <person name="Shin S.H."/>
            <person name="Kim S."/>
            <person name="Kim J.Y."/>
            <person name="Song H.Y."/>
            <person name="Cho S.J."/>
            <person name="Kim D.R."/>
            <person name="Lee K.I."/>
            <person name="Lim H.K."/>
            <person name="Park N.J."/>
            <person name="Hwang I.T."/>
            <person name="Yang K.S."/>
        </authorList>
    </citation>
    <scope>NUCLEOTIDE SEQUENCE [LARGE SCALE GENOMIC DNA]</scope>
    <source>
        <strain evidence="1 2">HPL-003</strain>
    </source>
</reference>
<protein>
    <submittedName>
        <fullName evidence="1">Uncharacterized protein</fullName>
    </submittedName>
</protein>
<sequence>MDVLWSSLEIVDPKYLEKMEDEKKKRLEVYKSARNITKYVGPRGGFKYLSFEYTDSNGIGVHYSNGFKQESERIIEYFKEMDYSIEEKLWK</sequence>
<dbReference type="EMBL" id="CP003107">
    <property type="protein sequence ID" value="AET61216.1"/>
    <property type="molecule type" value="Genomic_DNA"/>
</dbReference>
<organism evidence="1 2">
    <name type="scientific">Paenibacillus terrae (strain HPL-003)</name>
    <dbReference type="NCBI Taxonomy" id="985665"/>
    <lineage>
        <taxon>Bacteria</taxon>
        <taxon>Bacillati</taxon>
        <taxon>Bacillota</taxon>
        <taxon>Bacilli</taxon>
        <taxon>Bacillales</taxon>
        <taxon>Paenibacillaceae</taxon>
        <taxon>Paenibacillus</taxon>
    </lineage>
</organism>